<dbReference type="SMART" id="SM00028">
    <property type="entry name" value="TPR"/>
    <property type="match status" value="5"/>
</dbReference>
<evidence type="ECO:0000256" key="2">
    <source>
        <dbReference type="ARBA" id="ARBA00022803"/>
    </source>
</evidence>
<feature type="chain" id="PRO_5017771702" evidence="4">
    <location>
        <begin position="22"/>
        <end position="389"/>
    </location>
</feature>
<keyword evidence="1" id="KW-0677">Repeat</keyword>
<evidence type="ECO:0000256" key="1">
    <source>
        <dbReference type="ARBA" id="ARBA00022737"/>
    </source>
</evidence>
<keyword evidence="2 3" id="KW-0802">TPR repeat</keyword>
<evidence type="ECO:0000256" key="3">
    <source>
        <dbReference type="PROSITE-ProRule" id="PRU00339"/>
    </source>
</evidence>
<dbReference type="PROSITE" id="PS50293">
    <property type="entry name" value="TPR_REGION"/>
    <property type="match status" value="1"/>
</dbReference>
<sequence>MKRTYILAVAMVLAVAGYAQKKPKINKANSARENGDLVEAKSIIDAAIEHEKTKDDGKTWYYRGLIYATLDTTSNEQFSALAENALEEATEAFAKAEEIDPEGKNYYVSGEFGIPVLMEQQISNYYSHYYNKAVTAFQNSEFEEAVEAFENSYAIVPEDTNSYVNAAYAAHNGELYDDAVRNYRLAIDNGATSKDLYYNYVNILATAMGEKEKALEVIDEALEQFPADGPLSKNKVNILIELGKIDEAKGNLEDAIKSEPDNENLYFTLGVLYDELDNMEKANEAYKSAIEINPEHYESNFNYGVNLINSANEIIKESNNLGMSKADQKKAKELEPVIQEKLKEALPQWEHIHKIAPTDKTAIETLAYIYTQLKMYDKAEEMSEKLDNL</sequence>
<dbReference type="Gene3D" id="1.25.40.10">
    <property type="entry name" value="Tetratricopeptide repeat domain"/>
    <property type="match status" value="4"/>
</dbReference>
<dbReference type="InterPro" id="IPR019734">
    <property type="entry name" value="TPR_rpt"/>
</dbReference>
<gene>
    <name evidence="5" type="ORF">C7460_12164</name>
</gene>
<accession>A0A3D9L071</accession>
<reference evidence="5 6" key="1">
    <citation type="submission" date="2018-07" db="EMBL/GenBank/DDBJ databases">
        <title>Genomic Encyclopedia of Type Strains, Phase IV (KMG-IV): sequencing the most valuable type-strain genomes for metagenomic binning, comparative biology and taxonomic classification.</title>
        <authorList>
            <person name="Goeker M."/>
        </authorList>
    </citation>
    <scope>NUCLEOTIDE SEQUENCE [LARGE SCALE GENOMIC DNA]</scope>
    <source>
        <strain evidence="5 6">DSM 4134</strain>
    </source>
</reference>
<comment type="caution">
    <text evidence="5">The sequence shown here is derived from an EMBL/GenBank/DDBJ whole genome shotgun (WGS) entry which is preliminary data.</text>
</comment>
<dbReference type="Pfam" id="PF13429">
    <property type="entry name" value="TPR_15"/>
    <property type="match status" value="1"/>
</dbReference>
<dbReference type="EMBL" id="QREG01000021">
    <property type="protein sequence ID" value="RED94377.1"/>
    <property type="molecule type" value="Genomic_DNA"/>
</dbReference>
<keyword evidence="4" id="KW-0732">Signal</keyword>
<evidence type="ECO:0000313" key="5">
    <source>
        <dbReference type="EMBL" id="RED94377.1"/>
    </source>
</evidence>
<dbReference type="RefSeq" id="WP_170148095.1">
    <property type="nucleotide sequence ID" value="NZ_QREG01000021.1"/>
</dbReference>
<protein>
    <submittedName>
        <fullName evidence="5">Tetratricopeptide repeat protein</fullName>
    </submittedName>
</protein>
<dbReference type="AlphaFoldDB" id="A0A3D9L071"/>
<organism evidence="5 6">
    <name type="scientific">Marinoscillum furvescens DSM 4134</name>
    <dbReference type="NCBI Taxonomy" id="1122208"/>
    <lineage>
        <taxon>Bacteria</taxon>
        <taxon>Pseudomonadati</taxon>
        <taxon>Bacteroidota</taxon>
        <taxon>Cytophagia</taxon>
        <taxon>Cytophagales</taxon>
        <taxon>Reichenbachiellaceae</taxon>
        <taxon>Marinoscillum</taxon>
    </lineage>
</organism>
<dbReference type="InterPro" id="IPR051685">
    <property type="entry name" value="Ycf3/AcsC/BcsC/TPR_MFPF"/>
</dbReference>
<dbReference type="PROSITE" id="PS50005">
    <property type="entry name" value="TPR"/>
    <property type="match status" value="2"/>
</dbReference>
<dbReference type="PANTHER" id="PTHR44943">
    <property type="entry name" value="CELLULOSE SYNTHASE OPERON PROTEIN C"/>
    <property type="match status" value="1"/>
</dbReference>
<dbReference type="InterPro" id="IPR011990">
    <property type="entry name" value="TPR-like_helical_dom_sf"/>
</dbReference>
<dbReference type="SUPFAM" id="SSF48452">
    <property type="entry name" value="TPR-like"/>
    <property type="match status" value="3"/>
</dbReference>
<name>A0A3D9L071_MARFU</name>
<dbReference type="PANTHER" id="PTHR44943:SF8">
    <property type="entry name" value="TPR REPEAT-CONTAINING PROTEIN MJ0263"/>
    <property type="match status" value="1"/>
</dbReference>
<proteinExistence type="predicted"/>
<feature type="signal peptide" evidence="4">
    <location>
        <begin position="1"/>
        <end position="21"/>
    </location>
</feature>
<evidence type="ECO:0000256" key="4">
    <source>
        <dbReference type="SAM" id="SignalP"/>
    </source>
</evidence>
<feature type="repeat" description="TPR" evidence="3">
    <location>
        <begin position="126"/>
        <end position="159"/>
    </location>
</feature>
<dbReference type="Proteomes" id="UP000256779">
    <property type="component" value="Unassembled WGS sequence"/>
</dbReference>
<evidence type="ECO:0000313" key="6">
    <source>
        <dbReference type="Proteomes" id="UP000256779"/>
    </source>
</evidence>
<keyword evidence="6" id="KW-1185">Reference proteome</keyword>
<dbReference type="Pfam" id="PF13181">
    <property type="entry name" value="TPR_8"/>
    <property type="match status" value="1"/>
</dbReference>
<feature type="repeat" description="TPR" evidence="3">
    <location>
        <begin position="263"/>
        <end position="296"/>
    </location>
</feature>